<dbReference type="AlphaFoldDB" id="A0A8H7YAU9"/>
<organism evidence="2">
    <name type="scientific">Psilocybe cubensis</name>
    <name type="common">Psychedelic mushroom</name>
    <name type="synonym">Stropharia cubensis</name>
    <dbReference type="NCBI Taxonomy" id="181762"/>
    <lineage>
        <taxon>Eukaryota</taxon>
        <taxon>Fungi</taxon>
        <taxon>Dikarya</taxon>
        <taxon>Basidiomycota</taxon>
        <taxon>Agaricomycotina</taxon>
        <taxon>Agaricomycetes</taxon>
        <taxon>Agaricomycetidae</taxon>
        <taxon>Agaricales</taxon>
        <taxon>Agaricineae</taxon>
        <taxon>Strophariaceae</taxon>
        <taxon>Psilocybe</taxon>
    </lineage>
</organism>
<sequence>MRRNLKVSYALPVGESVDCIRKVFITSVARLKNPLPSPLEEACFGEMQNLREALDIVREEKEKALKELALSRKHNVHLVDSLDKSVDAIMLKDKQLKDLRSQLEQTREALECAKMQAAVRQACSENQVKTLREEIEAQKADIEELRGSNEDLKSVVQKFSKDVWHQQDHIALRYMESESAENAMEALRKAIKESQEAQSGKYVSAENAMEALRKAIKESQEAKRGKDVSVAREVSITLMVIQSGIGSQKNAFAPSWMYQQVYIPP</sequence>
<evidence type="ECO:0000256" key="1">
    <source>
        <dbReference type="SAM" id="Coils"/>
    </source>
</evidence>
<accession>A0A8H7YAU9</accession>
<protein>
    <submittedName>
        <fullName evidence="2">Uncharacterized protein</fullName>
    </submittedName>
</protein>
<name>A0A8H7YAU9_PSICU</name>
<feature type="coiled-coil region" evidence="1">
    <location>
        <begin position="47"/>
        <end position="225"/>
    </location>
</feature>
<dbReference type="EMBL" id="JAFIQS010000001">
    <property type="protein sequence ID" value="KAG5174255.1"/>
    <property type="molecule type" value="Genomic_DNA"/>
</dbReference>
<comment type="caution">
    <text evidence="2">The sequence shown here is derived from an EMBL/GenBank/DDBJ whole genome shotgun (WGS) entry which is preliminary data.</text>
</comment>
<gene>
    <name evidence="2" type="ORF">JR316_000913</name>
</gene>
<keyword evidence="1" id="KW-0175">Coiled coil</keyword>
<evidence type="ECO:0000313" key="2">
    <source>
        <dbReference type="EMBL" id="KAG5174255.1"/>
    </source>
</evidence>
<reference evidence="2" key="1">
    <citation type="submission" date="2021-02" db="EMBL/GenBank/DDBJ databases">
        <title>Psilocybe cubensis genome.</title>
        <authorList>
            <person name="Mckernan K.J."/>
            <person name="Crawford S."/>
            <person name="Trippe A."/>
            <person name="Kane L.T."/>
            <person name="Mclaughlin S."/>
        </authorList>
    </citation>
    <scope>NUCLEOTIDE SEQUENCE [LARGE SCALE GENOMIC DNA]</scope>
    <source>
        <strain evidence="2">MGC-MH-2018</strain>
    </source>
</reference>
<proteinExistence type="predicted"/>